<dbReference type="Pfam" id="PF21722">
    <property type="entry name" value="Gly_rich_2"/>
    <property type="match status" value="1"/>
</dbReference>
<dbReference type="RefSeq" id="WP_152896783.1">
    <property type="nucleotide sequence ID" value="NZ_WHUV01000001.1"/>
</dbReference>
<reference evidence="2 3" key="1">
    <citation type="submission" date="2019-10" db="EMBL/GenBank/DDBJ databases">
        <title>Pseudomonas dajingensis sp. nov., isolated from the profound head ulcers of farmed Murray cod (Maccullochella peelii peelii).</title>
        <authorList>
            <person name="Liu Y."/>
        </authorList>
    </citation>
    <scope>NUCLEOTIDE SEQUENCE [LARGE SCALE GENOMIC DNA]</scope>
    <source>
        <strain evidence="2 3">MC042</strain>
    </source>
</reference>
<feature type="domain" description="Glycine-rich" evidence="1">
    <location>
        <begin position="108"/>
        <end position="297"/>
    </location>
</feature>
<dbReference type="AlphaFoldDB" id="A0A7X1PKQ0"/>
<dbReference type="InterPro" id="IPR049304">
    <property type="entry name" value="Gly_rich_dom"/>
</dbReference>
<protein>
    <recommendedName>
        <fullName evidence="1">Glycine-rich domain-containing protein</fullName>
    </recommendedName>
</protein>
<evidence type="ECO:0000313" key="3">
    <source>
        <dbReference type="Proteomes" id="UP000486534"/>
    </source>
</evidence>
<accession>A0A7X1PKQ0</accession>
<gene>
    <name evidence="2" type="ORF">GDH07_04610</name>
</gene>
<evidence type="ECO:0000259" key="1">
    <source>
        <dbReference type="Pfam" id="PF21722"/>
    </source>
</evidence>
<sequence>MDYPKSVPSAGLVNGRFVDENPLTGSPGSLIPADWGNGVTQEILNVIKAAGLVPDERKTDQLTQAIGELLDFKRLKNTPTTLGGYGISDAGGRLLTVKQFETVGITLYRPDPRAKRIRVRLVGAGGSGGGCQPVPAGSFTVGGGGGSGAYAEGLFDVTSQMLAGVPVTLGAGGEARAVVGASGGSASFGSYMSASGGMGGQVITFVSDSPGFVQGGAGGQVVTGGNLSSARGIQGGYAMNNPNWGTLAGCGAASPFDGGTAATGLNNIGLPGVRGSGGGGSCSFLATAACLSGAGGNGFCEIWEYA</sequence>
<name>A0A7X1PKQ0_9PSED</name>
<evidence type="ECO:0000313" key="2">
    <source>
        <dbReference type="EMBL" id="MQA52608.1"/>
    </source>
</evidence>
<proteinExistence type="predicted"/>
<organism evidence="2 3">
    <name type="scientific">Pseudomonas piscis</name>
    <dbReference type="NCBI Taxonomy" id="2614538"/>
    <lineage>
        <taxon>Bacteria</taxon>
        <taxon>Pseudomonadati</taxon>
        <taxon>Pseudomonadota</taxon>
        <taxon>Gammaproteobacteria</taxon>
        <taxon>Pseudomonadales</taxon>
        <taxon>Pseudomonadaceae</taxon>
        <taxon>Pseudomonas</taxon>
    </lineage>
</organism>
<comment type="caution">
    <text evidence="2">The sequence shown here is derived from an EMBL/GenBank/DDBJ whole genome shotgun (WGS) entry which is preliminary data.</text>
</comment>
<dbReference type="EMBL" id="WHUV01000001">
    <property type="protein sequence ID" value="MQA52608.1"/>
    <property type="molecule type" value="Genomic_DNA"/>
</dbReference>
<dbReference type="Proteomes" id="UP000486534">
    <property type="component" value="Unassembled WGS sequence"/>
</dbReference>